<keyword evidence="2" id="KW-0378">Hydrolase</keyword>
<sequence>MGFMAIDDAEAQRLAEANDGSVAWRDWGPYVAERAWGSVREDYSADGDAWASFPHDHARSRVYRWNEDGMAGFSDLDQKWCLALALHNGVDPILKERMFGLAGPQGNHGEDVKEYWWYLDGTPTHSFNTWRYHYPQAPFPYNDLIETNANRSKLEAEYELVDTGIFDESRFWVVTVDYAKKGPHDLLMQITVENAGPDAATIDVLPTLWYRNTWAWGYADEDPKPVLSYEDGRVVGRQQSTGTLYLQGEGAGGAGAGHALFCDNETNTARIYGEAESPAYPKDGINDYIVSGAATVNPEETGTKAALHYSVTLGPGESRVIRVRLSSGDDAEFNAERETPSATGAADGGVGIDVSAYDAVVDRRRREADAFYDNLTPAGASADEARVLRQAFAGLLWSKQFFHFNVQKWLDGDPATPPPPPERAAVRNGSWRHLDAHDVILMPDPWEYPWFAAWDLAFHCVTLAHIDPSFAKAQLILMLREWYMHPSGQLPAYEWNFSDVNPPTHAWAALHVFLLDGGTDYSFLARVFHKLLMNFTWWTNNKDRGENNLFEGGFMGLDNIAPLDRSKLPPEVGYLEQADSTAWMAMYALDLLNIALRLAGNERSYEDVATKFIEHFLQIANSANATGLWDEEDAFFYDVLHLADGRDVPMKVRSLVGLVPVVASLVFDTNEFIALPEFRDRVLWYLGMHPEMAQSFHQHTKDGVQSYLLALVSPDRLKRILAKVFNEQGMLSDHGIRGISAYHREHPFSVEVNGAEASVDYEPAESTSGLFGGNSNWRGPVWFPLNVLFVEALRNYGATGSPTTTVEFPEGSGTFLTFDEAADALSSRLISLFLPGADGRRPADARYELLSTDPRWRDNIFFYEYFDGDTGQGLGASHQTGWTALVAHLILTTGDRDQSVGPAANEVTPDGP</sequence>
<gene>
    <name evidence="5" type="ORF">GCM10011399_16720</name>
</gene>
<dbReference type="InterPro" id="IPR008928">
    <property type="entry name" value="6-hairpin_glycosidase_sf"/>
</dbReference>
<keyword evidence="3" id="KW-0326">Glycosidase</keyword>
<evidence type="ECO:0000259" key="4">
    <source>
        <dbReference type="Pfam" id="PF22422"/>
    </source>
</evidence>
<evidence type="ECO:0000256" key="1">
    <source>
        <dbReference type="ARBA" id="ARBA00010833"/>
    </source>
</evidence>
<dbReference type="GO" id="GO:0004573">
    <property type="term" value="F:Glc3Man9GlcNAc2 oligosaccharide glucosidase activity"/>
    <property type="evidence" value="ECO:0007669"/>
    <property type="project" value="InterPro"/>
</dbReference>
<keyword evidence="6" id="KW-1185">Reference proteome</keyword>
<proteinExistence type="inferred from homology"/>
<evidence type="ECO:0000313" key="5">
    <source>
        <dbReference type="EMBL" id="GGF23793.1"/>
    </source>
</evidence>
<dbReference type="Gene3D" id="1.50.10.10">
    <property type="match status" value="1"/>
</dbReference>
<organism evidence="5 6">
    <name type="scientific">Subtercola lobariae</name>
    <dbReference type="NCBI Taxonomy" id="1588641"/>
    <lineage>
        <taxon>Bacteria</taxon>
        <taxon>Bacillati</taxon>
        <taxon>Actinomycetota</taxon>
        <taxon>Actinomycetes</taxon>
        <taxon>Micrococcales</taxon>
        <taxon>Microbacteriaceae</taxon>
        <taxon>Subtercola</taxon>
    </lineage>
</organism>
<dbReference type="GO" id="GO:0006487">
    <property type="term" value="P:protein N-linked glycosylation"/>
    <property type="evidence" value="ECO:0007669"/>
    <property type="project" value="TreeGrafter"/>
</dbReference>
<dbReference type="PANTHER" id="PTHR10412:SF11">
    <property type="entry name" value="MANNOSYL-OLIGOSACCHARIDE GLUCOSIDASE"/>
    <property type="match status" value="1"/>
</dbReference>
<accession>A0A917EWX5</accession>
<feature type="domain" description="Mannosylglycerate hydrolase MGH1-like glycoside hydrolase" evidence="4">
    <location>
        <begin position="448"/>
        <end position="666"/>
    </location>
</feature>
<dbReference type="GO" id="GO:0009311">
    <property type="term" value="P:oligosaccharide metabolic process"/>
    <property type="evidence" value="ECO:0007669"/>
    <property type="project" value="InterPro"/>
</dbReference>
<dbReference type="InterPro" id="IPR012341">
    <property type="entry name" value="6hp_glycosidase-like_sf"/>
</dbReference>
<protein>
    <submittedName>
        <fullName evidence="5">Glucosidase</fullName>
    </submittedName>
</protein>
<comment type="similarity">
    <text evidence="1">Belongs to the glycosyl hydrolase 63 family.</text>
</comment>
<evidence type="ECO:0000313" key="6">
    <source>
        <dbReference type="Proteomes" id="UP000598775"/>
    </source>
</evidence>
<name>A0A917EWX5_9MICO</name>
<dbReference type="EMBL" id="BMGP01000003">
    <property type="protein sequence ID" value="GGF23793.1"/>
    <property type="molecule type" value="Genomic_DNA"/>
</dbReference>
<dbReference type="PANTHER" id="PTHR10412">
    <property type="entry name" value="MANNOSYL-OLIGOSACCHARIDE GLUCOSIDASE"/>
    <property type="match status" value="1"/>
</dbReference>
<feature type="domain" description="Mannosylglycerate hydrolase MGH1-like glycoside hydrolase" evidence="4">
    <location>
        <begin position="767"/>
        <end position="880"/>
    </location>
</feature>
<dbReference type="Pfam" id="PF22422">
    <property type="entry name" value="MGH1-like_GH"/>
    <property type="match status" value="2"/>
</dbReference>
<dbReference type="AlphaFoldDB" id="A0A917EWX5"/>
<evidence type="ECO:0000256" key="2">
    <source>
        <dbReference type="ARBA" id="ARBA00022801"/>
    </source>
</evidence>
<evidence type="ECO:0000256" key="3">
    <source>
        <dbReference type="ARBA" id="ARBA00023295"/>
    </source>
</evidence>
<dbReference type="Proteomes" id="UP000598775">
    <property type="component" value="Unassembled WGS sequence"/>
</dbReference>
<reference evidence="5 6" key="1">
    <citation type="journal article" date="2014" name="Int. J. Syst. Evol. Microbiol.">
        <title>Complete genome sequence of Corynebacterium casei LMG S-19264T (=DSM 44701T), isolated from a smear-ripened cheese.</title>
        <authorList>
            <consortium name="US DOE Joint Genome Institute (JGI-PGF)"/>
            <person name="Walter F."/>
            <person name="Albersmeier A."/>
            <person name="Kalinowski J."/>
            <person name="Ruckert C."/>
        </authorList>
    </citation>
    <scope>NUCLEOTIDE SEQUENCE [LARGE SCALE GENOMIC DNA]</scope>
    <source>
        <strain evidence="5 6">CGMCC 1.12976</strain>
    </source>
</reference>
<dbReference type="InterPro" id="IPR054491">
    <property type="entry name" value="MGH1-like_GH"/>
</dbReference>
<dbReference type="SUPFAM" id="SSF48208">
    <property type="entry name" value="Six-hairpin glycosidases"/>
    <property type="match status" value="1"/>
</dbReference>
<comment type="caution">
    <text evidence="5">The sequence shown here is derived from an EMBL/GenBank/DDBJ whole genome shotgun (WGS) entry which is preliminary data.</text>
</comment>
<dbReference type="InterPro" id="IPR004888">
    <property type="entry name" value="Glycoside_hydrolase_63"/>
</dbReference>